<proteinExistence type="predicted"/>
<dbReference type="InterPro" id="IPR009081">
    <property type="entry name" value="PP-bd_ACP"/>
</dbReference>
<dbReference type="STRING" id="159449.B4N89_38165"/>
<dbReference type="InterPro" id="IPR050091">
    <property type="entry name" value="PKS_NRPS_Biosynth_Enz"/>
</dbReference>
<dbReference type="InterPro" id="IPR042104">
    <property type="entry name" value="PKS_dehydratase_sf"/>
</dbReference>
<dbReference type="Gene3D" id="3.40.47.10">
    <property type="match status" value="2"/>
</dbReference>
<keyword evidence="13" id="KW-1185">Reference proteome</keyword>
<dbReference type="InterPro" id="IPR006162">
    <property type="entry name" value="Ppantetheine_attach_site"/>
</dbReference>
<evidence type="ECO:0000256" key="3">
    <source>
        <dbReference type="ARBA" id="ARBA00022450"/>
    </source>
</evidence>
<dbReference type="Gene3D" id="3.30.70.3290">
    <property type="match status" value="1"/>
</dbReference>
<evidence type="ECO:0000313" key="13">
    <source>
        <dbReference type="Proteomes" id="UP000190037"/>
    </source>
</evidence>
<dbReference type="InterPro" id="IPR016039">
    <property type="entry name" value="Thiolase-like"/>
</dbReference>
<dbReference type="PROSITE" id="PS52004">
    <property type="entry name" value="KS3_2"/>
    <property type="match status" value="2"/>
</dbReference>
<dbReference type="PROSITE" id="PS50075">
    <property type="entry name" value="CARRIER"/>
    <property type="match status" value="1"/>
</dbReference>
<keyword evidence="3" id="KW-0596">Phosphopantetheine</keyword>
<organism evidence="12 13">
    <name type="scientific">Embleya scabrispora</name>
    <dbReference type="NCBI Taxonomy" id="159449"/>
    <lineage>
        <taxon>Bacteria</taxon>
        <taxon>Bacillati</taxon>
        <taxon>Actinomycetota</taxon>
        <taxon>Actinomycetes</taxon>
        <taxon>Kitasatosporales</taxon>
        <taxon>Streptomycetaceae</taxon>
        <taxon>Embleya</taxon>
    </lineage>
</organism>
<dbReference type="Pfam" id="PF08990">
    <property type="entry name" value="Docking"/>
    <property type="match status" value="1"/>
</dbReference>
<comment type="caution">
    <text evidence="12">The sequence shown here is derived from an EMBL/GenBank/DDBJ whole genome shotgun (WGS) entry which is preliminary data.</text>
</comment>
<dbReference type="SMART" id="SM00826">
    <property type="entry name" value="PKS_DH"/>
    <property type="match status" value="1"/>
</dbReference>
<keyword evidence="7" id="KW-0511">Multifunctional enzyme</keyword>
<feature type="domain" description="Ketosynthase family 3 (KS3)" evidence="11">
    <location>
        <begin position="55"/>
        <end position="480"/>
    </location>
</feature>
<accession>A0A1T3NML0</accession>
<dbReference type="FunFam" id="1.10.1200.10:FF:000007">
    <property type="entry name" value="Probable polyketide synthase pks17"/>
    <property type="match status" value="1"/>
</dbReference>
<dbReference type="GO" id="GO:0033068">
    <property type="term" value="P:macrolide biosynthetic process"/>
    <property type="evidence" value="ECO:0007669"/>
    <property type="project" value="UniProtKB-ARBA"/>
</dbReference>
<evidence type="ECO:0000256" key="2">
    <source>
        <dbReference type="ARBA" id="ARBA00004792"/>
    </source>
</evidence>
<dbReference type="InterPro" id="IPR013968">
    <property type="entry name" value="PKS_KR"/>
</dbReference>
<evidence type="ECO:0000313" key="12">
    <source>
        <dbReference type="EMBL" id="OPC78044.1"/>
    </source>
</evidence>
<evidence type="ECO:0000256" key="5">
    <source>
        <dbReference type="ARBA" id="ARBA00022679"/>
    </source>
</evidence>
<evidence type="ECO:0000259" key="10">
    <source>
        <dbReference type="PROSITE" id="PS50075"/>
    </source>
</evidence>
<comment type="cofactor">
    <cofactor evidence="1">
        <name>pantetheine 4'-phosphate</name>
        <dbReference type="ChEBI" id="CHEBI:47942"/>
    </cofactor>
</comment>
<sequence>MPVPACSLRRAEFGVSATPPRANAPSDRLVEALRAALTQNERLRAHNAELTAAASEPIAIVGMGCRLPGSVSSAEDLWRVLADGVDTIGDPPDDRGWERQLSDLAAAGLGIDSRLQGGFLHHADHFDASVFGISPREALAMDPQQRLLLETSWEVLENAGIVPASLKHSATGVFVGATVSNYGHGVAEVPEGVATYLLSGASSSVLSGRLSYVYGLEGPAVTVDTACSSSLVALHLAVRALRSGECSLALAGGVTVMASPAIFHGFGDQGLRAPDNRCKPFAAAADGTAWAEGVGLLLVERLSDARRNGRRVLAVLRGSAVNQDGASNGLTAPNGPSQQRVIRAALADAGLTPDQVDLVEAHGTGTTLGDPIEAQALLATYGQGRDPRRPLWLGSIKSNIGHAQGAAGVAGVIKAVLALRHGQVPRTLHIDAPSPHIDWSAGDVRLADEAHPWPHTERPRRAAVSSFGVSGTNAHVVLEQADPADDPPPAVPRERRPEGPLGTGAVPWVLSAATPQALRSRARQLAEWCARDPRPDPVAVGAALACRRAAFEHRAVVLVDDLDRAFEPLRALASGAVSPLSVEGAATVRGKVVFLFPGQGSQWTGMATRLRAECPAFAAHLAACEEALAPWLDRPLGRVLDDEAALARVDLVQPALWAVMVSLARLWQDHGVRPAAVLGHSQGEIAAACVAGALSLADGAKVVALRSRAVAALAGRGAMASVALTADEVLTRIAVTNTELSVAAHNGPRSTVVSGPPDRLDAFVRACEADDVRVRRIPADYASHSPQVEVVREQLIAELADLVPRAGEVPMWSTVTGDWIDTAHLNADYWYRNLRRPVLLEQGVRALLRQHGHGVFVEMGPHPVLTAAVEECIESTEADAVALATLRRDDDSLLRFRTSLAEAAVRGTRIDLGSLFAEVDTADVELPTYPFQGTRYWLMPGGPAGEPAALGLEAADHTILGAVLESAERDEVVLTGAVAALDPCVRPDPRGVPTLGAGALAELAVRAADEVRRTVAALTLDRPLVVSPTGATRIQVTVAARTLTVHARHPDVGDGRWVRYAGAALAEPVPPPVAVEHEWPPRGADALVPSDPEGGSAAIRGLWRRGDEVFAEVALDADAREVRGYRIHPALLDAALRSWRLARPALDDGSGRDLLPTSLGRVAVHAVGADTARVRLRPGVDGTVTATLADAAGQPLADLGPVAFERVATAAPATSLPPDLLFGVEWAPVTATPDDAPTEWALLTEVPDRIGPSAAPRTAGAEVRVHRDQDALSAAVAAGARVPDAVVVPLPGGDGGPEATTRAALATVQAFLRDDRLADSRLVLLTRAAIAAHAGEIPDPDLAPLWGLIGSAAAEHPGRLLLLDTDTGTGTGPAAPLCADLLRTALAVGEPRLVVRDGALRAPRLGRAVTAPAPEHTPLDPNGTVLITGGTGTLGGLVARHLVSRHGIRHLVLLGRRGPTAPGAEELAAELRESGAHVTVAACDAADRDALAAVLAAIPAEHPLTAVVHAAAAVDDTVVDALTPERLATVFRPKVDAAVHLDELTRDAPLAAFVLYSSAAGVLGTAGQANYAAANAFLDALAARRRAHGLPATSLAWGPWAELSELTRRVSSADRERMVDAGVLALSTAEGMAVVDAALRTDTALFVPLRIDLDAFARKLAGTAPPPLYRGLIRAPLRRAVGAGASAGAGDGADLAARLAGEPPAERTRILLDLVRAQAAAVLGHTDGDAVGPGRPFRELGFDSLNAVDLRNRLAAGTGLRLPVGLIYDHPTPGAVARHLRTRLIGDADEPAPVGTARRHTEPVGEDDPVVVVGMSCRLPGGIESPEALWELLATGGDAIGPAPDDRGWNRDRFAALTDAMPGVGLLPEGGFITGASGFDPAFFDIGPDEALVIDPQQRLLLELVWEAWERAGQDPRRVDTGRTGAYLGTFHQNYVSDPGAVPPASLPYVSSGSGSAFACARVAYTFGLEGPTLTVDTGCSSSAVALHLACEALRRGECDSALVGGVTVLAFPAAFDNLGGIAPDGRCKSFSAAADGTGWGEGAGVLIVERRSEARRRGHPELAVIRGSALNHNGAGNGLTAPHGPSQSRVMRLALAEAGLGPVDIDMVEAHGTGTPLGDAVEAEAIIDAYGRHRPADQPLWVGSVKANIGHPHAASGVIGVIKTILAMRHGVVPEALHTAEPLPDVDWEHSGIALPHRAVPWPETGRPRRAGVSSFGGNGTKVHFILEQPPEEPATPVPDAGWSSPPCLLSARSAPALAAQARRLREHLAAGADTATPAEVARSLATTRTTFEERAAILAADRVELLDALTALAAGTGHPAVLTGRAGGDDARLVALLPAAEERSPAAEAEFYAAFPAYAHAWDEAARALAPHLDRPLPTPGKDAEPHTGAAAFAAHIAAYRLLESLGLHPDAIAGHGAGRLAAAHLGGSLTLRQAAAVAARGAAGPNDRAVAPPRVPVLAADDGTRLDVTALLAGAERGVREVGNARAASDTGATSNAGAMSDTGSASDTGAASDVRASGEGHGAAIGTPGADLVVVLGAPGLDRPGTVYLLSDTLPAPRAVALAVARLYTAGADPEAAALFRDVPARRIDLPTYPFQREPYWLGASRTR</sequence>
<dbReference type="InterPro" id="IPR016035">
    <property type="entry name" value="Acyl_Trfase/lysoPLipase"/>
</dbReference>
<dbReference type="InterPro" id="IPR014031">
    <property type="entry name" value="Ketoacyl_synth_C"/>
</dbReference>
<reference evidence="12 13" key="1">
    <citation type="submission" date="2017-03" db="EMBL/GenBank/DDBJ databases">
        <title>Draft genome sequence of Streptomyces scabrisporus NF3, endophyte isolated from Amphipterygium adstringens.</title>
        <authorList>
            <person name="Vazquez M."/>
            <person name="Ceapa C.D."/>
            <person name="Rodriguez Luna D."/>
            <person name="Sanchez Esquivel S."/>
        </authorList>
    </citation>
    <scope>NUCLEOTIDE SEQUENCE [LARGE SCALE GENOMIC DNA]</scope>
    <source>
        <strain evidence="12 13">NF3</strain>
    </source>
</reference>
<dbReference type="Pfam" id="PF08659">
    <property type="entry name" value="KR"/>
    <property type="match status" value="1"/>
</dbReference>
<dbReference type="InterPro" id="IPR018201">
    <property type="entry name" value="Ketoacyl_synth_AS"/>
</dbReference>
<dbReference type="InterPro" id="IPR014030">
    <property type="entry name" value="Ketoacyl_synth_N"/>
</dbReference>
<feature type="region of interest" description="Disordered" evidence="9">
    <location>
        <begin position="2486"/>
        <end position="2526"/>
    </location>
</feature>
<dbReference type="SUPFAM" id="SSF51735">
    <property type="entry name" value="NAD(P)-binding Rossmann-fold domains"/>
    <property type="match status" value="2"/>
</dbReference>
<dbReference type="FunFam" id="3.40.366.10:FF:000002">
    <property type="entry name" value="Probable polyketide synthase 2"/>
    <property type="match status" value="1"/>
</dbReference>
<dbReference type="PANTHER" id="PTHR43775:SF51">
    <property type="entry name" value="INACTIVE PHENOLPHTHIOCEROL SYNTHESIS POLYKETIDE SYNTHASE TYPE I PKS1-RELATED"/>
    <property type="match status" value="1"/>
</dbReference>
<keyword evidence="8" id="KW-0012">Acyltransferase</keyword>
<evidence type="ECO:0000256" key="4">
    <source>
        <dbReference type="ARBA" id="ARBA00022553"/>
    </source>
</evidence>
<dbReference type="SUPFAM" id="SSF52151">
    <property type="entry name" value="FabD/lysophospholipase-like"/>
    <property type="match status" value="2"/>
</dbReference>
<dbReference type="GO" id="GO:0004312">
    <property type="term" value="F:fatty acid synthase activity"/>
    <property type="evidence" value="ECO:0007669"/>
    <property type="project" value="TreeGrafter"/>
</dbReference>
<dbReference type="Proteomes" id="UP000190037">
    <property type="component" value="Unassembled WGS sequence"/>
</dbReference>
<feature type="domain" description="Ketosynthase family 3 (KS3)" evidence="11">
    <location>
        <begin position="1807"/>
        <end position="2230"/>
    </location>
</feature>
<dbReference type="InterPro" id="IPR020807">
    <property type="entry name" value="PKS_DH"/>
</dbReference>
<dbReference type="InterPro" id="IPR014043">
    <property type="entry name" value="Acyl_transferase_dom"/>
</dbReference>
<dbReference type="Pfam" id="PF02801">
    <property type="entry name" value="Ketoacyl-synt_C"/>
    <property type="match status" value="2"/>
</dbReference>
<dbReference type="PANTHER" id="PTHR43775">
    <property type="entry name" value="FATTY ACID SYNTHASE"/>
    <property type="match status" value="1"/>
</dbReference>
<dbReference type="GO" id="GO:0031177">
    <property type="term" value="F:phosphopantetheine binding"/>
    <property type="evidence" value="ECO:0007669"/>
    <property type="project" value="InterPro"/>
</dbReference>
<dbReference type="FunFam" id="3.40.47.10:FF:000019">
    <property type="entry name" value="Polyketide synthase type I"/>
    <property type="match status" value="1"/>
</dbReference>
<dbReference type="InterPro" id="IPR016036">
    <property type="entry name" value="Malonyl_transacylase_ACP-bd"/>
</dbReference>
<dbReference type="InterPro" id="IPR049551">
    <property type="entry name" value="PKS_DH_C"/>
</dbReference>
<dbReference type="SMART" id="SM00823">
    <property type="entry name" value="PKS_PP"/>
    <property type="match status" value="1"/>
</dbReference>
<comment type="pathway">
    <text evidence="2">Antibiotic biosynthesis.</text>
</comment>
<evidence type="ECO:0000256" key="9">
    <source>
        <dbReference type="SAM" id="MobiDB-lite"/>
    </source>
</evidence>
<feature type="region of interest" description="Disordered" evidence="9">
    <location>
        <begin position="480"/>
        <end position="506"/>
    </location>
</feature>
<evidence type="ECO:0000256" key="1">
    <source>
        <dbReference type="ARBA" id="ARBA00001957"/>
    </source>
</evidence>
<dbReference type="CDD" id="cd00833">
    <property type="entry name" value="PKS"/>
    <property type="match status" value="2"/>
</dbReference>
<evidence type="ECO:0000256" key="8">
    <source>
        <dbReference type="ARBA" id="ARBA00023315"/>
    </source>
</evidence>
<dbReference type="CDD" id="cd08956">
    <property type="entry name" value="KR_3_FAS_SDR_x"/>
    <property type="match status" value="1"/>
</dbReference>
<dbReference type="PROSITE" id="PS00012">
    <property type="entry name" value="PHOSPHOPANTETHEINE"/>
    <property type="match status" value="1"/>
</dbReference>
<dbReference type="Gene3D" id="3.10.129.110">
    <property type="entry name" value="Polyketide synthase dehydratase"/>
    <property type="match status" value="1"/>
</dbReference>
<feature type="compositionally biased region" description="Polar residues" evidence="9">
    <location>
        <begin position="2494"/>
        <end position="2513"/>
    </location>
</feature>
<dbReference type="Pfam" id="PF00550">
    <property type="entry name" value="PP-binding"/>
    <property type="match status" value="1"/>
</dbReference>
<dbReference type="SUPFAM" id="SSF55048">
    <property type="entry name" value="Probable ACP-binding domain of malonyl-CoA ACP transacylase"/>
    <property type="match status" value="1"/>
</dbReference>
<keyword evidence="6" id="KW-0045">Antibiotic biosynthesis</keyword>
<dbReference type="InterPro" id="IPR015083">
    <property type="entry name" value="NorB/c/GfsB-D-like_docking"/>
</dbReference>
<dbReference type="GO" id="GO:0006633">
    <property type="term" value="P:fatty acid biosynthetic process"/>
    <property type="evidence" value="ECO:0007669"/>
    <property type="project" value="InterPro"/>
</dbReference>
<dbReference type="Gene3D" id="1.10.1200.10">
    <property type="entry name" value="ACP-like"/>
    <property type="match status" value="1"/>
</dbReference>
<dbReference type="SMART" id="SM00827">
    <property type="entry name" value="PKS_AT"/>
    <property type="match status" value="1"/>
</dbReference>
<dbReference type="Pfam" id="PF00698">
    <property type="entry name" value="Acyl_transf_1"/>
    <property type="match status" value="1"/>
</dbReference>
<dbReference type="PROSITE" id="PS00606">
    <property type="entry name" value="KS3_1"/>
    <property type="match status" value="2"/>
</dbReference>
<name>A0A1T3NML0_9ACTN</name>
<dbReference type="InterPro" id="IPR036291">
    <property type="entry name" value="NAD(P)-bd_dom_sf"/>
</dbReference>
<dbReference type="Gene3D" id="3.40.50.720">
    <property type="entry name" value="NAD(P)-binding Rossmann-like Domain"/>
    <property type="match status" value="1"/>
</dbReference>
<dbReference type="GO" id="GO:0004315">
    <property type="term" value="F:3-oxoacyl-[acyl-carrier-protein] synthase activity"/>
    <property type="evidence" value="ECO:0007669"/>
    <property type="project" value="InterPro"/>
</dbReference>
<dbReference type="SMART" id="SM00822">
    <property type="entry name" value="PKS_KR"/>
    <property type="match status" value="1"/>
</dbReference>
<dbReference type="InterPro" id="IPR020806">
    <property type="entry name" value="PKS_PP-bd"/>
</dbReference>
<dbReference type="Pfam" id="PF00109">
    <property type="entry name" value="ketoacyl-synt"/>
    <property type="match status" value="2"/>
</dbReference>
<dbReference type="InterPro" id="IPR001227">
    <property type="entry name" value="Ac_transferase_dom_sf"/>
</dbReference>
<dbReference type="EMBL" id="MWQN01000003">
    <property type="protein sequence ID" value="OPC78044.1"/>
    <property type="molecule type" value="Genomic_DNA"/>
</dbReference>
<dbReference type="InterPro" id="IPR020841">
    <property type="entry name" value="PKS_Beta-ketoAc_synthase_dom"/>
</dbReference>
<dbReference type="InterPro" id="IPR036736">
    <property type="entry name" value="ACP-like_sf"/>
</dbReference>
<protein>
    <submittedName>
        <fullName evidence="12">Uncharacterized protein</fullName>
    </submittedName>
</protein>
<keyword evidence="4" id="KW-0597">Phosphoprotein</keyword>
<dbReference type="SUPFAM" id="SSF53901">
    <property type="entry name" value="Thiolase-like"/>
    <property type="match status" value="2"/>
</dbReference>
<evidence type="ECO:0000256" key="7">
    <source>
        <dbReference type="ARBA" id="ARBA00023268"/>
    </source>
</evidence>
<feature type="domain" description="Carrier" evidence="10">
    <location>
        <begin position="1709"/>
        <end position="1784"/>
    </location>
</feature>
<keyword evidence="5" id="KW-0808">Transferase</keyword>
<dbReference type="SMART" id="SM00825">
    <property type="entry name" value="PKS_KS"/>
    <property type="match status" value="2"/>
</dbReference>
<dbReference type="SMART" id="SM01294">
    <property type="entry name" value="PKS_PP_betabranch"/>
    <property type="match status" value="1"/>
</dbReference>
<evidence type="ECO:0000259" key="11">
    <source>
        <dbReference type="PROSITE" id="PS52004"/>
    </source>
</evidence>
<dbReference type="InterPro" id="IPR057326">
    <property type="entry name" value="KR_dom"/>
</dbReference>
<gene>
    <name evidence="12" type="ORF">B4N89_38165</name>
</gene>
<dbReference type="InterPro" id="IPR032821">
    <property type="entry name" value="PKS_assoc"/>
</dbReference>
<evidence type="ECO:0000256" key="6">
    <source>
        <dbReference type="ARBA" id="ARBA00023194"/>
    </source>
</evidence>
<dbReference type="Pfam" id="PF16197">
    <property type="entry name" value="KAsynt_C_assoc"/>
    <property type="match status" value="2"/>
</dbReference>
<dbReference type="Gene3D" id="3.40.366.10">
    <property type="entry name" value="Malonyl-Coenzyme A Acyl Carrier Protein, domain 2"/>
    <property type="match status" value="2"/>
</dbReference>
<dbReference type="Pfam" id="PF14765">
    <property type="entry name" value="PS-DH"/>
    <property type="match status" value="1"/>
</dbReference>
<dbReference type="SUPFAM" id="SSF47336">
    <property type="entry name" value="ACP-like"/>
    <property type="match status" value="1"/>
</dbReference>